<proteinExistence type="predicted"/>
<evidence type="ECO:0000313" key="1">
    <source>
        <dbReference type="EMBL" id="KAK9018199.1"/>
    </source>
</evidence>
<comment type="caution">
    <text evidence="1">The sequence shown here is derived from an EMBL/GenBank/DDBJ whole genome shotgun (WGS) entry which is preliminary data.</text>
</comment>
<dbReference type="EMBL" id="JBBPBN010000019">
    <property type="protein sequence ID" value="KAK9018199.1"/>
    <property type="molecule type" value="Genomic_DNA"/>
</dbReference>
<reference evidence="1 2" key="1">
    <citation type="journal article" date="2024" name="G3 (Bethesda)">
        <title>Genome assembly of Hibiscus sabdariffa L. provides insights into metabolisms of medicinal natural products.</title>
        <authorList>
            <person name="Kim T."/>
        </authorList>
    </citation>
    <scope>NUCLEOTIDE SEQUENCE [LARGE SCALE GENOMIC DNA]</scope>
    <source>
        <strain evidence="1">TK-2024</strain>
        <tissue evidence="1">Old leaves</tissue>
    </source>
</reference>
<organism evidence="1 2">
    <name type="scientific">Hibiscus sabdariffa</name>
    <name type="common">roselle</name>
    <dbReference type="NCBI Taxonomy" id="183260"/>
    <lineage>
        <taxon>Eukaryota</taxon>
        <taxon>Viridiplantae</taxon>
        <taxon>Streptophyta</taxon>
        <taxon>Embryophyta</taxon>
        <taxon>Tracheophyta</taxon>
        <taxon>Spermatophyta</taxon>
        <taxon>Magnoliopsida</taxon>
        <taxon>eudicotyledons</taxon>
        <taxon>Gunneridae</taxon>
        <taxon>Pentapetalae</taxon>
        <taxon>rosids</taxon>
        <taxon>malvids</taxon>
        <taxon>Malvales</taxon>
        <taxon>Malvaceae</taxon>
        <taxon>Malvoideae</taxon>
        <taxon>Hibiscus</taxon>
    </lineage>
</organism>
<dbReference type="Proteomes" id="UP001396334">
    <property type="component" value="Unassembled WGS sequence"/>
</dbReference>
<keyword evidence="2" id="KW-1185">Reference proteome</keyword>
<name>A0ABR2RZS0_9ROSI</name>
<sequence>MIHPPRTFIYALKLSSASSMTSLWRNRWCSSLCTTSQQRTILHDVQQNHYPNKHQNLQPPEHVLLEAHVDNLASNDHEIHMPNKYYTPLQPGYHDLAYHHLV</sequence>
<evidence type="ECO:0000313" key="2">
    <source>
        <dbReference type="Proteomes" id="UP001396334"/>
    </source>
</evidence>
<protein>
    <submittedName>
        <fullName evidence="1">Uncharacterized protein</fullName>
    </submittedName>
</protein>
<gene>
    <name evidence="1" type="ORF">V6N11_001178</name>
</gene>
<accession>A0ABR2RZS0</accession>